<evidence type="ECO:0000256" key="1">
    <source>
        <dbReference type="SAM" id="MobiDB-lite"/>
    </source>
</evidence>
<keyword evidence="2" id="KW-0812">Transmembrane</keyword>
<keyword evidence="2" id="KW-1133">Transmembrane helix</keyword>
<feature type="compositionally biased region" description="Basic and acidic residues" evidence="1">
    <location>
        <begin position="279"/>
        <end position="298"/>
    </location>
</feature>
<dbReference type="AlphaFoldDB" id="A0AAD7GSQ8"/>
<evidence type="ECO:0000313" key="4">
    <source>
        <dbReference type="Proteomes" id="UP001221757"/>
    </source>
</evidence>
<feature type="transmembrane region" description="Helical" evidence="2">
    <location>
        <begin position="25"/>
        <end position="48"/>
    </location>
</feature>
<organism evidence="3 4">
    <name type="scientific">Mycena rosella</name>
    <name type="common">Pink bonnet</name>
    <name type="synonym">Agaricus rosellus</name>
    <dbReference type="NCBI Taxonomy" id="1033263"/>
    <lineage>
        <taxon>Eukaryota</taxon>
        <taxon>Fungi</taxon>
        <taxon>Dikarya</taxon>
        <taxon>Basidiomycota</taxon>
        <taxon>Agaricomycotina</taxon>
        <taxon>Agaricomycetes</taxon>
        <taxon>Agaricomycetidae</taxon>
        <taxon>Agaricales</taxon>
        <taxon>Marasmiineae</taxon>
        <taxon>Mycenaceae</taxon>
        <taxon>Mycena</taxon>
    </lineage>
</organism>
<feature type="compositionally biased region" description="Pro residues" evidence="1">
    <location>
        <begin position="248"/>
        <end position="257"/>
    </location>
</feature>
<feature type="region of interest" description="Disordered" evidence="1">
    <location>
        <begin position="245"/>
        <end position="310"/>
    </location>
</feature>
<gene>
    <name evidence="3" type="ORF">B0H17DRAFT_1039757</name>
</gene>
<feature type="transmembrane region" description="Helical" evidence="2">
    <location>
        <begin position="173"/>
        <end position="194"/>
    </location>
</feature>
<sequence length="310" mass="33629">MDTRPPPPQGRFAFNRVYRTNLRPVIIGVGILSALWSLFSCIGFFRSINTDKQQGVPKLATFAIVIGAVYMVLFAIEAFGVIAATLQRLALARLYALLSFAAIALTTGGGIFQVVVHFTSKSDILNECSNLTNGAAIYPFSLFGPSSSHDTLTADEAREWCSNAYDRASWQDIVSLLITILLSCSFSFLAWGYYRQLLDPTSVLNRGAPSHRMELYPSHYNPPYNASVPNLGYNAPNLGYGAPTQAYAPPPGAPPAPRVASETKPPGYAGGDGAVGYGQDDKENPFADFDERTERDVTSRPAPGGRDTFR</sequence>
<evidence type="ECO:0000313" key="3">
    <source>
        <dbReference type="EMBL" id="KAJ7704475.1"/>
    </source>
</evidence>
<keyword evidence="4" id="KW-1185">Reference proteome</keyword>
<dbReference type="EMBL" id="JARKIE010000010">
    <property type="protein sequence ID" value="KAJ7704475.1"/>
    <property type="molecule type" value="Genomic_DNA"/>
</dbReference>
<protein>
    <submittedName>
        <fullName evidence="3">Uncharacterized protein</fullName>
    </submittedName>
</protein>
<accession>A0AAD7GSQ8</accession>
<dbReference type="Proteomes" id="UP001221757">
    <property type="component" value="Unassembled WGS sequence"/>
</dbReference>
<reference evidence="3" key="1">
    <citation type="submission" date="2023-03" db="EMBL/GenBank/DDBJ databases">
        <title>Massive genome expansion in bonnet fungi (Mycena s.s.) driven by repeated elements and novel gene families across ecological guilds.</title>
        <authorList>
            <consortium name="Lawrence Berkeley National Laboratory"/>
            <person name="Harder C.B."/>
            <person name="Miyauchi S."/>
            <person name="Viragh M."/>
            <person name="Kuo A."/>
            <person name="Thoen E."/>
            <person name="Andreopoulos B."/>
            <person name="Lu D."/>
            <person name="Skrede I."/>
            <person name="Drula E."/>
            <person name="Henrissat B."/>
            <person name="Morin E."/>
            <person name="Kohler A."/>
            <person name="Barry K."/>
            <person name="LaButti K."/>
            <person name="Morin E."/>
            <person name="Salamov A."/>
            <person name="Lipzen A."/>
            <person name="Mereny Z."/>
            <person name="Hegedus B."/>
            <person name="Baldrian P."/>
            <person name="Stursova M."/>
            <person name="Weitz H."/>
            <person name="Taylor A."/>
            <person name="Grigoriev I.V."/>
            <person name="Nagy L.G."/>
            <person name="Martin F."/>
            <person name="Kauserud H."/>
        </authorList>
    </citation>
    <scope>NUCLEOTIDE SEQUENCE</scope>
    <source>
        <strain evidence="3">CBHHK067</strain>
    </source>
</reference>
<comment type="caution">
    <text evidence="3">The sequence shown here is derived from an EMBL/GenBank/DDBJ whole genome shotgun (WGS) entry which is preliminary data.</text>
</comment>
<evidence type="ECO:0000256" key="2">
    <source>
        <dbReference type="SAM" id="Phobius"/>
    </source>
</evidence>
<feature type="transmembrane region" description="Helical" evidence="2">
    <location>
        <begin position="94"/>
        <end position="116"/>
    </location>
</feature>
<feature type="transmembrane region" description="Helical" evidence="2">
    <location>
        <begin position="60"/>
        <end position="82"/>
    </location>
</feature>
<keyword evidence="2" id="KW-0472">Membrane</keyword>
<name>A0AAD7GSQ8_MYCRO</name>
<proteinExistence type="predicted"/>